<dbReference type="PROSITE" id="PS50048">
    <property type="entry name" value="ZN2_CY6_FUNGAL_2"/>
    <property type="match status" value="1"/>
</dbReference>
<dbReference type="GO" id="GO:0000981">
    <property type="term" value="F:DNA-binding transcription factor activity, RNA polymerase II-specific"/>
    <property type="evidence" value="ECO:0007669"/>
    <property type="project" value="InterPro"/>
</dbReference>
<dbReference type="GO" id="GO:0003677">
    <property type="term" value="F:DNA binding"/>
    <property type="evidence" value="ECO:0007669"/>
    <property type="project" value="InterPro"/>
</dbReference>
<evidence type="ECO:0000313" key="7">
    <source>
        <dbReference type="Proteomes" id="UP000559256"/>
    </source>
</evidence>
<feature type="region of interest" description="Disordered" evidence="4">
    <location>
        <begin position="460"/>
        <end position="501"/>
    </location>
</feature>
<dbReference type="Proteomes" id="UP000559256">
    <property type="component" value="Unassembled WGS sequence"/>
</dbReference>
<dbReference type="GO" id="GO:0008270">
    <property type="term" value="F:zinc ion binding"/>
    <property type="evidence" value="ECO:0007669"/>
    <property type="project" value="InterPro"/>
</dbReference>
<proteinExistence type="predicted"/>
<dbReference type="SUPFAM" id="SSF57701">
    <property type="entry name" value="Zn2/Cys6 DNA-binding domain"/>
    <property type="match status" value="1"/>
</dbReference>
<feature type="region of interest" description="Disordered" evidence="4">
    <location>
        <begin position="293"/>
        <end position="316"/>
    </location>
</feature>
<dbReference type="InterPro" id="IPR036864">
    <property type="entry name" value="Zn2-C6_fun-type_DNA-bd_sf"/>
</dbReference>
<feature type="domain" description="Zn(2)-C6 fungal-type" evidence="5">
    <location>
        <begin position="34"/>
        <end position="63"/>
    </location>
</feature>
<evidence type="ECO:0000259" key="5">
    <source>
        <dbReference type="PROSITE" id="PS50048"/>
    </source>
</evidence>
<keyword evidence="7" id="KW-1185">Reference proteome</keyword>
<dbReference type="PANTHER" id="PTHR31001:SF56">
    <property type="entry name" value="ZN(2)-C6 FUNGAL-TYPE DOMAIN-CONTAINING PROTEIN"/>
    <property type="match status" value="1"/>
</dbReference>
<dbReference type="CDD" id="cd12148">
    <property type="entry name" value="fungal_TF_MHR"/>
    <property type="match status" value="1"/>
</dbReference>
<feature type="region of interest" description="Disordered" evidence="4">
    <location>
        <begin position="203"/>
        <end position="273"/>
    </location>
</feature>
<dbReference type="OrthoDB" id="424974at2759"/>
<evidence type="ECO:0000256" key="4">
    <source>
        <dbReference type="SAM" id="MobiDB-lite"/>
    </source>
</evidence>
<organism evidence="6 7">
    <name type="scientific">Tetrapyrgos nigripes</name>
    <dbReference type="NCBI Taxonomy" id="182062"/>
    <lineage>
        <taxon>Eukaryota</taxon>
        <taxon>Fungi</taxon>
        <taxon>Dikarya</taxon>
        <taxon>Basidiomycota</taxon>
        <taxon>Agaricomycotina</taxon>
        <taxon>Agaricomycetes</taxon>
        <taxon>Agaricomycetidae</taxon>
        <taxon>Agaricales</taxon>
        <taxon>Marasmiineae</taxon>
        <taxon>Marasmiaceae</taxon>
        <taxon>Tetrapyrgos</taxon>
    </lineage>
</organism>
<dbReference type="CDD" id="cd00067">
    <property type="entry name" value="GAL4"/>
    <property type="match status" value="1"/>
</dbReference>
<dbReference type="InterPro" id="IPR001138">
    <property type="entry name" value="Zn2Cys6_DnaBD"/>
</dbReference>
<keyword evidence="3" id="KW-0539">Nucleus</keyword>
<name>A0A8H5FIJ6_9AGAR</name>
<feature type="compositionally biased region" description="Basic and acidic residues" evidence="4">
    <location>
        <begin position="476"/>
        <end position="501"/>
    </location>
</feature>
<feature type="compositionally biased region" description="Acidic residues" evidence="4">
    <location>
        <begin position="1002"/>
        <end position="1013"/>
    </location>
</feature>
<dbReference type="PROSITE" id="PS00463">
    <property type="entry name" value="ZN2_CY6_FUNGAL_1"/>
    <property type="match status" value="1"/>
</dbReference>
<feature type="compositionally biased region" description="Polar residues" evidence="4">
    <location>
        <begin position="1413"/>
        <end position="1426"/>
    </location>
</feature>
<comment type="subcellular location">
    <subcellularLocation>
        <location evidence="1">Nucleus</location>
    </subcellularLocation>
</comment>
<dbReference type="Gene3D" id="4.10.240.10">
    <property type="entry name" value="Zn(2)-C6 fungal-type DNA-binding domain"/>
    <property type="match status" value="1"/>
</dbReference>
<feature type="compositionally biased region" description="Low complexity" evidence="4">
    <location>
        <begin position="254"/>
        <end position="268"/>
    </location>
</feature>
<evidence type="ECO:0000256" key="3">
    <source>
        <dbReference type="ARBA" id="ARBA00023242"/>
    </source>
</evidence>
<sequence length="1459" mass="154826">MPADTSKPSRRKEKNLSPEELKEIQQKRLRGELSCAECRRLKLRCDKKVPCGSCARRGCETICPNGILEAGVGTRFILADTTQLHDKISSMSTRIRSLEDALAIVQATISPERHPLLSDHLLKIKFGSELLPEPAAEDAIPMDPGAPSSYTGFATTSTESTAKADVADLDVLGTLTLGEEGEIKYFGRSAGSETLILAGEEYLSSSDEHSEDNEDADVQPQLGPDAQSPSYSRAQSMTSPFSPTSPPAYPPFSQPFASSSSTSNPLSPLGLNDSSLPPELYDIAMASVDASNPLHVSSQSRSNGHNTTIPNTNANSNTNAPTILSLLPHLPPPSRALSLALSYLSHGALFFRPIKREELLGEVLVSVYKFAYAYLERLQSNAFGPSSSSIWNGEKDFEALFLKSSGMLGTPASSSSSGEASTPAAGSTIPSPHLLAMLFFVFALGGYFDLGLGPGSGLGSGPGMGSTASPGSSPEAAREKDTEKNKDENAEDKDKDRVSSEWSYHQEAEHWFELARKALVAGRFGVMDVGVSGSFGQAGFGSGFDTHTQTPGSPPTFNYFLGGIFSASPSQGASSPPTSFYGYQGQPQSQSQTLGTGTGTLPQSQSQSHQPSPILSPPSAPYDTIRALGLMSTCLSMFGKKYARDGAWAVMSLASKVAQGAGMHRDPARWHMDPKTVQRRRTLWWEVMTADVSHSLALGRPPSILLSFVDCEFPTDEEAMISDDGEIGMGFWRMKYTFARDSFMPVITAMLTAKSPSYATVMNLDRKVREMTLPAGFKPYVKLEEDGEEVYHNSHLSIRDFYASQHRTVTMLYLHRSYFAHALLTSPKNPLFSPFAPSVLAAYRAASVIIRAAVHLFDRCPKLAGRVWFLFYHVFSAAVTVGTVVRRSPHSTITPNALMDLGLAVDLFGKCANESHRTKIAYLVLKKLKEKAERSFAEFKKNRAATSPEPTRVDALDPNLFSNYKKSRSSLSGGLSGDGGAAIPAGSNTSPDRSAETRATAEEDSDGNEDELEIFGGQTKLLMRTERARSKSKKGSKGSTAKGTGVPGQSPGAASSSTPGSTNSPSPPGTAESPVANVASPSDPAPDSGRGRMSDISWDTGLSTGNIEEYAATDMGIPMDLGGVSFDAAMGFGAGLVGTGTGGISADGLDMGMDVVSEGTSAASPPNVSMSEVHPSVVDYLGGIETNLGSLAPAGQANAWNPSSLVNSSATGSFTPYDIGPSLDNIDWESMMFGVSQPAATPSSANTLDSAPGRTTGNARPPQLPVQSTPTQTQQPQQSGTATSSSRDAVDMEELYSRFIQYLAQKQANLPHLAMLLHGSESNLHHSGLASVRGHDILNGMPSPASVLHPRPSWGSAAANLHTFPDQMRSSGSVLPNSHQNQNFQQQLQDNSGDYKMLWESLGLSGRGGDGSATSTGPSNWSNFGGASSAVPNEDVDVGWMNFLRDAGNMRGGGGVGSG</sequence>
<dbReference type="InterPro" id="IPR007219">
    <property type="entry name" value="XnlR_reg_dom"/>
</dbReference>
<feature type="region of interest" description="Disordered" evidence="4">
    <location>
        <begin position="967"/>
        <end position="1101"/>
    </location>
</feature>
<feature type="compositionally biased region" description="Low complexity" evidence="4">
    <location>
        <begin position="1037"/>
        <end position="1064"/>
    </location>
</feature>
<dbReference type="PANTHER" id="PTHR31001">
    <property type="entry name" value="UNCHARACTERIZED TRANSCRIPTIONAL REGULATORY PROTEIN"/>
    <property type="match status" value="1"/>
</dbReference>
<dbReference type="EMBL" id="JAACJM010000200">
    <property type="protein sequence ID" value="KAF5338111.1"/>
    <property type="molecule type" value="Genomic_DNA"/>
</dbReference>
<feature type="compositionally biased region" description="Low complexity" evidence="4">
    <location>
        <begin position="570"/>
        <end position="613"/>
    </location>
</feature>
<keyword evidence="2" id="KW-0479">Metal-binding</keyword>
<feature type="compositionally biased region" description="Polar residues" evidence="4">
    <location>
        <begin position="294"/>
        <end position="305"/>
    </location>
</feature>
<comment type="caution">
    <text evidence="6">The sequence shown here is derived from an EMBL/GenBank/DDBJ whole genome shotgun (WGS) entry which is preliminary data.</text>
</comment>
<feature type="region of interest" description="Disordered" evidence="4">
    <location>
        <begin position="1237"/>
        <end position="1289"/>
    </location>
</feature>
<evidence type="ECO:0000256" key="1">
    <source>
        <dbReference type="ARBA" id="ARBA00004123"/>
    </source>
</evidence>
<gene>
    <name evidence="6" type="ORF">D9758_015363</name>
</gene>
<feature type="compositionally biased region" description="Polar residues" evidence="4">
    <location>
        <begin position="1238"/>
        <end position="1258"/>
    </location>
</feature>
<reference evidence="6 7" key="1">
    <citation type="journal article" date="2020" name="ISME J.">
        <title>Uncovering the hidden diversity of litter-decomposition mechanisms in mushroom-forming fungi.</title>
        <authorList>
            <person name="Floudas D."/>
            <person name="Bentzer J."/>
            <person name="Ahren D."/>
            <person name="Johansson T."/>
            <person name="Persson P."/>
            <person name="Tunlid A."/>
        </authorList>
    </citation>
    <scope>NUCLEOTIDE SEQUENCE [LARGE SCALE GENOMIC DNA]</scope>
    <source>
        <strain evidence="6 7">CBS 291.85</strain>
    </source>
</reference>
<evidence type="ECO:0000256" key="2">
    <source>
        <dbReference type="ARBA" id="ARBA00022723"/>
    </source>
</evidence>
<dbReference type="InterPro" id="IPR050613">
    <property type="entry name" value="Sec_Metabolite_Reg"/>
</dbReference>
<feature type="region of interest" description="Disordered" evidence="4">
    <location>
        <begin position="1"/>
        <end position="20"/>
    </location>
</feature>
<feature type="region of interest" description="Disordered" evidence="4">
    <location>
        <begin position="570"/>
        <end position="618"/>
    </location>
</feature>
<feature type="compositionally biased region" description="Low complexity" evidence="4">
    <location>
        <begin position="306"/>
        <end position="316"/>
    </location>
</feature>
<protein>
    <recommendedName>
        <fullName evidence="5">Zn(2)-C6 fungal-type domain-containing protein</fullName>
    </recommendedName>
</protein>
<evidence type="ECO:0000313" key="6">
    <source>
        <dbReference type="EMBL" id="KAF5338111.1"/>
    </source>
</evidence>
<dbReference type="GO" id="GO:0005634">
    <property type="term" value="C:nucleus"/>
    <property type="evidence" value="ECO:0007669"/>
    <property type="project" value="UniProtKB-SubCell"/>
</dbReference>
<dbReference type="Pfam" id="PF04082">
    <property type="entry name" value="Fungal_trans"/>
    <property type="match status" value="1"/>
</dbReference>
<dbReference type="GO" id="GO:0006351">
    <property type="term" value="P:DNA-templated transcription"/>
    <property type="evidence" value="ECO:0007669"/>
    <property type="project" value="InterPro"/>
</dbReference>
<feature type="compositionally biased region" description="Pro residues" evidence="4">
    <location>
        <begin position="243"/>
        <end position="253"/>
    </location>
</feature>
<dbReference type="SMART" id="SM00906">
    <property type="entry name" value="Fungal_trans"/>
    <property type="match status" value="1"/>
</dbReference>
<feature type="region of interest" description="Disordered" evidence="4">
    <location>
        <begin position="1406"/>
        <end position="1429"/>
    </location>
</feature>
<feature type="compositionally biased region" description="Low complexity" evidence="4">
    <location>
        <begin position="1265"/>
        <end position="1286"/>
    </location>
</feature>
<accession>A0A8H5FIJ6</accession>